<gene>
    <name evidence="1" type="ORF">GCM10009575_087900</name>
</gene>
<name>A0ABP4C2H6_9ACTN</name>
<dbReference type="Proteomes" id="UP001500418">
    <property type="component" value="Unassembled WGS sequence"/>
</dbReference>
<comment type="caution">
    <text evidence="1">The sequence shown here is derived from an EMBL/GenBank/DDBJ whole genome shotgun (WGS) entry which is preliminary data.</text>
</comment>
<dbReference type="EMBL" id="BAAAID010000102">
    <property type="protein sequence ID" value="GAA0957303.1"/>
    <property type="molecule type" value="Genomic_DNA"/>
</dbReference>
<sequence>MPSHPLVDIEAVDLLEPHLEGVGSIFRAFREQDSGCQPYGVAVGDERWFVMGAITRRQHPLCAEP</sequence>
<evidence type="ECO:0000313" key="2">
    <source>
        <dbReference type="Proteomes" id="UP001500418"/>
    </source>
</evidence>
<protein>
    <submittedName>
        <fullName evidence="1">Uncharacterized protein</fullName>
    </submittedName>
</protein>
<evidence type="ECO:0000313" key="1">
    <source>
        <dbReference type="EMBL" id="GAA0957303.1"/>
    </source>
</evidence>
<reference evidence="2" key="1">
    <citation type="journal article" date="2019" name="Int. J. Syst. Evol. Microbiol.">
        <title>The Global Catalogue of Microorganisms (GCM) 10K type strain sequencing project: providing services to taxonomists for standard genome sequencing and annotation.</title>
        <authorList>
            <consortium name="The Broad Institute Genomics Platform"/>
            <consortium name="The Broad Institute Genome Sequencing Center for Infectious Disease"/>
            <person name="Wu L."/>
            <person name="Ma J."/>
        </authorList>
    </citation>
    <scope>NUCLEOTIDE SEQUENCE [LARGE SCALE GENOMIC DNA]</scope>
    <source>
        <strain evidence="2">JCM 11444</strain>
    </source>
</reference>
<keyword evidence="2" id="KW-1185">Reference proteome</keyword>
<proteinExistence type="predicted"/>
<organism evidence="1 2">
    <name type="scientific">Streptomyces rhizosphaericus</name>
    <dbReference type="NCBI Taxonomy" id="114699"/>
    <lineage>
        <taxon>Bacteria</taxon>
        <taxon>Bacillati</taxon>
        <taxon>Actinomycetota</taxon>
        <taxon>Actinomycetes</taxon>
        <taxon>Kitasatosporales</taxon>
        <taxon>Streptomycetaceae</taxon>
        <taxon>Streptomyces</taxon>
        <taxon>Streptomyces violaceusniger group</taxon>
    </lineage>
</organism>
<accession>A0ABP4C2H6</accession>